<protein>
    <submittedName>
        <fullName evidence="2">Uncharacterized protein</fullName>
    </submittedName>
</protein>
<feature type="compositionally biased region" description="Basic and acidic residues" evidence="1">
    <location>
        <begin position="1"/>
        <end position="11"/>
    </location>
</feature>
<feature type="compositionally biased region" description="Polar residues" evidence="1">
    <location>
        <begin position="13"/>
        <end position="27"/>
    </location>
</feature>
<evidence type="ECO:0000313" key="3">
    <source>
        <dbReference type="Proteomes" id="UP000078542"/>
    </source>
</evidence>
<name>A0A195D5F1_9HYME</name>
<feature type="region of interest" description="Disordered" evidence="1">
    <location>
        <begin position="1"/>
        <end position="27"/>
    </location>
</feature>
<dbReference type="Proteomes" id="UP000078542">
    <property type="component" value="Unassembled WGS sequence"/>
</dbReference>
<gene>
    <name evidence="2" type="ORF">ALC62_00952</name>
</gene>
<evidence type="ECO:0000313" key="2">
    <source>
        <dbReference type="EMBL" id="KYN08107.1"/>
    </source>
</evidence>
<dbReference type="EMBL" id="KQ976818">
    <property type="protein sequence ID" value="KYN08107.1"/>
    <property type="molecule type" value="Genomic_DNA"/>
</dbReference>
<organism evidence="2 3">
    <name type="scientific">Cyphomyrmex costatus</name>
    <dbReference type="NCBI Taxonomy" id="456900"/>
    <lineage>
        <taxon>Eukaryota</taxon>
        <taxon>Metazoa</taxon>
        <taxon>Ecdysozoa</taxon>
        <taxon>Arthropoda</taxon>
        <taxon>Hexapoda</taxon>
        <taxon>Insecta</taxon>
        <taxon>Pterygota</taxon>
        <taxon>Neoptera</taxon>
        <taxon>Endopterygota</taxon>
        <taxon>Hymenoptera</taxon>
        <taxon>Apocrita</taxon>
        <taxon>Aculeata</taxon>
        <taxon>Formicoidea</taxon>
        <taxon>Formicidae</taxon>
        <taxon>Myrmicinae</taxon>
        <taxon>Cyphomyrmex</taxon>
    </lineage>
</organism>
<dbReference type="AlphaFoldDB" id="A0A195D5F1"/>
<keyword evidence="3" id="KW-1185">Reference proteome</keyword>
<sequence length="75" mass="8900">MHSPKIDRRFNEFSLNPPKTSYRSLQNTSKKEPHLFLCYSQDGRYKVYIYEDVIVGVMFRARGICYICCNKEVTN</sequence>
<reference evidence="2 3" key="1">
    <citation type="submission" date="2016-03" db="EMBL/GenBank/DDBJ databases">
        <title>Cyphomyrmex costatus WGS genome.</title>
        <authorList>
            <person name="Nygaard S."/>
            <person name="Hu H."/>
            <person name="Boomsma J."/>
            <person name="Zhang G."/>
        </authorList>
    </citation>
    <scope>NUCLEOTIDE SEQUENCE [LARGE SCALE GENOMIC DNA]</scope>
    <source>
        <strain evidence="2">MS0001</strain>
        <tissue evidence="2">Whole body</tissue>
    </source>
</reference>
<accession>A0A195D5F1</accession>
<proteinExistence type="predicted"/>
<evidence type="ECO:0000256" key="1">
    <source>
        <dbReference type="SAM" id="MobiDB-lite"/>
    </source>
</evidence>